<dbReference type="Gene3D" id="3.10.450.50">
    <property type="match status" value="1"/>
</dbReference>
<sequence length="136" mass="14648">MSDAKALVQEFCDRMVNRDVEALRGFIADDAIYQNVGMAASVGVDAIVANLAGQFAMFPDSYKYEMKSIAADGDVVLTERLDFISVPGGAPVGLPVMGTFVVRDGKIVSWRDYFDLGLPGKMLSGEDVSGLIPKTY</sequence>
<dbReference type="InterPro" id="IPR032710">
    <property type="entry name" value="NTF2-like_dom_sf"/>
</dbReference>
<evidence type="ECO:0000313" key="3">
    <source>
        <dbReference type="EMBL" id="CAB4744613.1"/>
    </source>
</evidence>
<dbReference type="InterPro" id="IPR013100">
    <property type="entry name" value="LEH"/>
</dbReference>
<accession>A0A6J7A4M5</accession>
<dbReference type="EMBL" id="CAFBOL010000182">
    <property type="protein sequence ID" value="CAB5022157.1"/>
    <property type="molecule type" value="Genomic_DNA"/>
</dbReference>
<evidence type="ECO:0000259" key="1">
    <source>
        <dbReference type="Pfam" id="PF07858"/>
    </source>
</evidence>
<proteinExistence type="predicted"/>
<dbReference type="SUPFAM" id="SSF54427">
    <property type="entry name" value="NTF2-like"/>
    <property type="match status" value="1"/>
</dbReference>
<evidence type="ECO:0000313" key="4">
    <source>
        <dbReference type="EMBL" id="CAB4827440.1"/>
    </source>
</evidence>
<dbReference type="EMBL" id="CAESGF010000027">
    <property type="protein sequence ID" value="CAB4365286.1"/>
    <property type="molecule type" value="Genomic_DNA"/>
</dbReference>
<dbReference type="EMBL" id="CAEZYF010000031">
    <property type="protein sequence ID" value="CAB4744613.1"/>
    <property type="molecule type" value="Genomic_DNA"/>
</dbReference>
<feature type="domain" description="Limonene-1,2-epoxide hydrolase" evidence="1">
    <location>
        <begin position="7"/>
        <end position="116"/>
    </location>
</feature>
<dbReference type="AlphaFoldDB" id="A0A6J7A4M5"/>
<organism evidence="4">
    <name type="scientific">freshwater metagenome</name>
    <dbReference type="NCBI Taxonomy" id="449393"/>
    <lineage>
        <taxon>unclassified sequences</taxon>
        <taxon>metagenomes</taxon>
        <taxon>ecological metagenomes</taxon>
    </lineage>
</organism>
<dbReference type="EMBL" id="CAFBMT010000023">
    <property type="protein sequence ID" value="CAB4951506.1"/>
    <property type="molecule type" value="Genomic_DNA"/>
</dbReference>
<dbReference type="Pfam" id="PF07858">
    <property type="entry name" value="LEH"/>
    <property type="match status" value="1"/>
</dbReference>
<evidence type="ECO:0000313" key="2">
    <source>
        <dbReference type="EMBL" id="CAB4365286.1"/>
    </source>
</evidence>
<protein>
    <submittedName>
        <fullName evidence="4">Unannotated protein</fullName>
    </submittedName>
</protein>
<evidence type="ECO:0000313" key="5">
    <source>
        <dbReference type="EMBL" id="CAB4853720.1"/>
    </source>
</evidence>
<evidence type="ECO:0000313" key="6">
    <source>
        <dbReference type="EMBL" id="CAB4951506.1"/>
    </source>
</evidence>
<dbReference type="EMBL" id="CAFBIY010000319">
    <property type="protein sequence ID" value="CAB4853720.1"/>
    <property type="molecule type" value="Genomic_DNA"/>
</dbReference>
<gene>
    <name evidence="3" type="ORF">UFOPK2656_03149</name>
    <name evidence="4" type="ORF">UFOPK3099_01786</name>
    <name evidence="5" type="ORF">UFOPK3267_03258</name>
    <name evidence="6" type="ORF">UFOPK3651_02884</name>
    <name evidence="7" type="ORF">UFOPK3931_03427</name>
    <name evidence="2" type="ORF">UFOPK4189_03031</name>
</gene>
<evidence type="ECO:0000313" key="7">
    <source>
        <dbReference type="EMBL" id="CAB5022157.1"/>
    </source>
</evidence>
<reference evidence="4" key="1">
    <citation type="submission" date="2020-05" db="EMBL/GenBank/DDBJ databases">
        <authorList>
            <person name="Chiriac C."/>
            <person name="Salcher M."/>
            <person name="Ghai R."/>
            <person name="Kavagutti S V."/>
        </authorList>
    </citation>
    <scope>NUCLEOTIDE SEQUENCE</scope>
</reference>
<dbReference type="EMBL" id="CAFAAV010000145">
    <property type="protein sequence ID" value="CAB4827440.1"/>
    <property type="molecule type" value="Genomic_DNA"/>
</dbReference>
<name>A0A6J7A4M5_9ZZZZ</name>